<feature type="domain" description="Kinesin motor" evidence="7">
    <location>
        <begin position="5"/>
        <end position="332"/>
    </location>
</feature>
<gene>
    <name evidence="8" type="ORF">J8273_3929</name>
</gene>
<feature type="compositionally biased region" description="Basic and acidic residues" evidence="6">
    <location>
        <begin position="1028"/>
        <end position="1044"/>
    </location>
</feature>
<protein>
    <submittedName>
        <fullName evidence="8">Kinesin</fullName>
    </submittedName>
</protein>
<dbReference type="InterPro" id="IPR001752">
    <property type="entry name" value="Kinesin_motor_dom"/>
</dbReference>
<dbReference type="GO" id="GO:0007018">
    <property type="term" value="P:microtubule-based movement"/>
    <property type="evidence" value="ECO:0007669"/>
    <property type="project" value="InterPro"/>
</dbReference>
<evidence type="ECO:0000256" key="3">
    <source>
        <dbReference type="ARBA" id="ARBA00023054"/>
    </source>
</evidence>
<feature type="region of interest" description="Disordered" evidence="6">
    <location>
        <begin position="644"/>
        <end position="687"/>
    </location>
</feature>
<comment type="caution">
    <text evidence="8">The sequence shown here is derived from an EMBL/GenBank/DDBJ whole genome shotgun (WGS) entry which is preliminary data.</text>
</comment>
<evidence type="ECO:0000256" key="1">
    <source>
        <dbReference type="ARBA" id="ARBA00022741"/>
    </source>
</evidence>
<keyword evidence="9" id="KW-1185">Reference proteome</keyword>
<dbReference type="EMBL" id="JAHDYR010000015">
    <property type="protein sequence ID" value="KAG9394295.1"/>
    <property type="molecule type" value="Genomic_DNA"/>
</dbReference>
<dbReference type="Gene3D" id="3.40.850.10">
    <property type="entry name" value="Kinesin motor domain"/>
    <property type="match status" value="1"/>
</dbReference>
<evidence type="ECO:0000259" key="7">
    <source>
        <dbReference type="PROSITE" id="PS50067"/>
    </source>
</evidence>
<dbReference type="AlphaFoldDB" id="A0A8J6AWK2"/>
<organism evidence="8 9">
    <name type="scientific">Carpediemonas membranifera</name>
    <dbReference type="NCBI Taxonomy" id="201153"/>
    <lineage>
        <taxon>Eukaryota</taxon>
        <taxon>Metamonada</taxon>
        <taxon>Carpediemonas-like organisms</taxon>
        <taxon>Carpediemonas</taxon>
    </lineage>
</organism>
<keyword evidence="1 5" id="KW-0547">Nucleotide-binding</keyword>
<dbReference type="GO" id="GO:0005524">
    <property type="term" value="F:ATP binding"/>
    <property type="evidence" value="ECO:0007669"/>
    <property type="project" value="UniProtKB-UniRule"/>
</dbReference>
<dbReference type="PROSITE" id="PS50067">
    <property type="entry name" value="KINESIN_MOTOR_2"/>
    <property type="match status" value="1"/>
</dbReference>
<dbReference type="Pfam" id="PF00225">
    <property type="entry name" value="Kinesin"/>
    <property type="match status" value="1"/>
</dbReference>
<dbReference type="InterPro" id="IPR027640">
    <property type="entry name" value="Kinesin-like_fam"/>
</dbReference>
<feature type="region of interest" description="Disordered" evidence="6">
    <location>
        <begin position="379"/>
        <end position="412"/>
    </location>
</feature>
<proteinExistence type="inferred from homology"/>
<evidence type="ECO:0000313" key="9">
    <source>
        <dbReference type="Proteomes" id="UP000717585"/>
    </source>
</evidence>
<feature type="region of interest" description="Disordered" evidence="6">
    <location>
        <begin position="1003"/>
        <end position="1044"/>
    </location>
</feature>
<comment type="similarity">
    <text evidence="5">Belongs to the TRAFAC class myosin-kinesin ATPase superfamily. Kinesin family.</text>
</comment>
<feature type="compositionally biased region" description="Basic and acidic residues" evidence="6">
    <location>
        <begin position="1003"/>
        <end position="1019"/>
    </location>
</feature>
<reference evidence="8" key="1">
    <citation type="submission" date="2021-05" db="EMBL/GenBank/DDBJ databases">
        <title>A free-living protist that lacks canonical eukaryotic 1 DNA replication and segregation systems.</title>
        <authorList>
            <person name="Salas-Leiva D.E."/>
            <person name="Tromer E.C."/>
            <person name="Curtis B.A."/>
            <person name="Jerlstrom-Hultqvist J."/>
            <person name="Kolisko M."/>
            <person name="Yi Z."/>
            <person name="Salas-Leiva J.S."/>
            <person name="Gallot-Lavallee L."/>
            <person name="Kops G.J.P.L."/>
            <person name="Archibald J.M."/>
            <person name="Simpson A.G.B."/>
            <person name="Roger A.J."/>
        </authorList>
    </citation>
    <scope>NUCLEOTIDE SEQUENCE</scope>
    <source>
        <strain evidence="8">BICM</strain>
    </source>
</reference>
<evidence type="ECO:0000256" key="4">
    <source>
        <dbReference type="ARBA" id="ARBA00023175"/>
    </source>
</evidence>
<dbReference type="InterPro" id="IPR036961">
    <property type="entry name" value="Kinesin_motor_dom_sf"/>
</dbReference>
<dbReference type="SMART" id="SM00129">
    <property type="entry name" value="KISc"/>
    <property type="match status" value="1"/>
</dbReference>
<evidence type="ECO:0000256" key="6">
    <source>
        <dbReference type="SAM" id="MobiDB-lite"/>
    </source>
</evidence>
<dbReference type="Proteomes" id="UP000717585">
    <property type="component" value="Unassembled WGS sequence"/>
</dbReference>
<feature type="binding site" evidence="5">
    <location>
        <begin position="93"/>
        <end position="100"/>
    </location>
    <ligand>
        <name>ATP</name>
        <dbReference type="ChEBI" id="CHEBI:30616"/>
    </ligand>
</feature>
<dbReference type="GO" id="GO:0008017">
    <property type="term" value="F:microtubule binding"/>
    <property type="evidence" value="ECO:0007669"/>
    <property type="project" value="InterPro"/>
</dbReference>
<dbReference type="PROSITE" id="PS00411">
    <property type="entry name" value="KINESIN_MOTOR_1"/>
    <property type="match status" value="1"/>
</dbReference>
<name>A0A8J6AWK2_9EUKA</name>
<evidence type="ECO:0000256" key="5">
    <source>
        <dbReference type="PROSITE-ProRule" id="PRU00283"/>
    </source>
</evidence>
<evidence type="ECO:0000313" key="8">
    <source>
        <dbReference type="EMBL" id="KAG9394295.1"/>
    </source>
</evidence>
<sequence length="1158" mass="128837">MAGENIRVIARFRPINKREMKESEEGNIKDINVVSFPSNQTVTVTDEIMGPKPFNFDYVFQPDCKQTDVYDQIGRPAVENILKGYNSTVFAYGQTGAGKSWSMFGDIKNIETQGIIPRAAGHIFKHIEMDERNTEYSIKCSFAEIYMEKIRDLLAPENDNLPVRESPDKGIYVEGLTEEYVGNEMDIMTVLEEGEKSRSVAFTEMNATSSRSHSVFIVKVDQKSEEGSSIAGKLNLVDLAGSEKVSKTGAKGQTFEEAKRINGSLSALGNCIKALVVGAKHIPYRDSKLTRILQESLGGNTKTTLIIACSPHKFNREETINTLKFGERAKTIKNVAKCNAQKSAAELLKIIKQLNIQIAKLKLYAKDLETEVEFYKNKAETGEDAAPPATLGRRMDVSLNDDEKEAVQGEVERAKEEARAAAAAKGEEVDEAKIEAEAAAASGIADPAAATAAAGDNDEPTSTQAPYSTQGQIFESNSVGTAELNARIADLQAKVKIAEEELSCREKEMQAEIDELQAALKEAANSADAEEMRRKEVEFEAALEEAEARAQADLDEKDRQLEGLQSDLALAKEQYSRLEESKNEEIAALEEELEAKLTEAEETEEKLEELKETIAEKVAELEELEVAKEEELKEELEAMEEELNDMQEQVAELEESKAALEEELEEAKEASAGASEEELEELRQQHADAVASLESKVKFAEQELAANKAYLDEREKAVNEARKELGVAQETISANNEEIMDLTNALSSLEELVGGLEREKDALKADIVQLTQERDQRIAEERDETQVAMAAQLDTIRELKSQVAAAEDVLAKYQELQVEHEDLQDTNALLTSEQDKLAALKRRLEQENADLAAEREKYLQGELMQRERAEQLANTAAQLQGRLEKQTALLSELRAGRRAPVVKHGEGDTAGGDGESSEEVAALTVIEKKDEVIKKQTGTIEKIEADLERTREKLKEMKEELKALKEAQREANSAKGAELKTLKTELTAEFKEAEKTLKEELKAAQKEATEARKEAKDAKAQATTATETAEHAGAKLEKAEEELRVKTAAVTEAAEKNRIMQRRMDEAVAERDALQANMTEQLKEKTKELSVEIRETQAKRHARVWKPLTRESMAKEKNSKLLNDAMRETVDFSTIRLKKTGNNRFLEEARREAERVKN</sequence>
<evidence type="ECO:0000256" key="2">
    <source>
        <dbReference type="ARBA" id="ARBA00022840"/>
    </source>
</evidence>
<dbReference type="PANTHER" id="PTHR47968:SF75">
    <property type="entry name" value="CENTROMERE-ASSOCIATED PROTEIN E"/>
    <property type="match status" value="1"/>
</dbReference>
<keyword evidence="3" id="KW-0175">Coiled coil</keyword>
<keyword evidence="2 5" id="KW-0067">ATP-binding</keyword>
<dbReference type="OrthoDB" id="3176171at2759"/>
<dbReference type="GO" id="GO:0003777">
    <property type="term" value="F:microtubule motor activity"/>
    <property type="evidence" value="ECO:0007669"/>
    <property type="project" value="InterPro"/>
</dbReference>
<dbReference type="Gene3D" id="1.20.5.340">
    <property type="match status" value="1"/>
</dbReference>
<dbReference type="PRINTS" id="PR00380">
    <property type="entry name" value="KINESINHEAVY"/>
</dbReference>
<accession>A0A8J6AWK2</accession>
<keyword evidence="4 5" id="KW-0505">Motor protein</keyword>
<dbReference type="SUPFAM" id="SSF52540">
    <property type="entry name" value="P-loop containing nucleoside triphosphate hydrolases"/>
    <property type="match status" value="1"/>
</dbReference>
<dbReference type="FunFam" id="3.40.850.10:FF:000082">
    <property type="entry name" value="OSM3-like kinesin"/>
    <property type="match status" value="1"/>
</dbReference>
<dbReference type="PANTHER" id="PTHR47968">
    <property type="entry name" value="CENTROMERE PROTEIN E"/>
    <property type="match status" value="1"/>
</dbReference>
<dbReference type="InterPro" id="IPR027417">
    <property type="entry name" value="P-loop_NTPase"/>
</dbReference>
<dbReference type="InterPro" id="IPR019821">
    <property type="entry name" value="Kinesin_motor_CS"/>
</dbReference>